<feature type="domain" description="PTS EIIA type-2" evidence="1">
    <location>
        <begin position="1"/>
        <end position="147"/>
    </location>
</feature>
<dbReference type="SUPFAM" id="SSF55804">
    <property type="entry name" value="Phoshotransferase/anion transport protein"/>
    <property type="match status" value="1"/>
</dbReference>
<name>A0A645ESF3_9ZZZZ</name>
<organism evidence="2">
    <name type="scientific">bioreactor metagenome</name>
    <dbReference type="NCBI Taxonomy" id="1076179"/>
    <lineage>
        <taxon>unclassified sequences</taxon>
        <taxon>metagenomes</taxon>
        <taxon>ecological metagenomes</taxon>
    </lineage>
</organism>
<sequence length="153" mass="16595">MPDQPVLTVIDAHESSRESLMAHVAGELRAKALVGESFLPALLDRETTFPTGVDFGRFRIAIPHIDPEHVRTPGLVVCRNDRAVGFQAMDDPARTLDVRLTVWPLVTDAENQVGLLATMLGLLQQDGTYQTLLTASPEEVAEVIAPALAATTR</sequence>
<dbReference type="Gene3D" id="3.40.930.10">
    <property type="entry name" value="Mannitol-specific EII, Chain A"/>
    <property type="match status" value="1"/>
</dbReference>
<dbReference type="PANTHER" id="PTHR47738">
    <property type="entry name" value="PTS SYSTEM FRUCTOSE-LIKE EIIA COMPONENT-RELATED"/>
    <property type="match status" value="1"/>
</dbReference>
<dbReference type="EMBL" id="VSSQ01049371">
    <property type="protein sequence ID" value="MPN03453.1"/>
    <property type="molecule type" value="Genomic_DNA"/>
</dbReference>
<dbReference type="InterPro" id="IPR002178">
    <property type="entry name" value="PTS_EIIA_type-2_dom"/>
</dbReference>
<dbReference type="PANTHER" id="PTHR47738:SF3">
    <property type="entry name" value="PHOSPHOTRANSFERASE SYSTEM MANNITOL_FRUCTOSE-SPECIFIC IIA DOMAIN CONTAINING PROTEIN"/>
    <property type="match status" value="1"/>
</dbReference>
<dbReference type="InterPro" id="IPR016152">
    <property type="entry name" value="PTrfase/Anion_transptr"/>
</dbReference>
<comment type="caution">
    <text evidence="2">The sequence shown here is derived from an EMBL/GenBank/DDBJ whole genome shotgun (WGS) entry which is preliminary data.</text>
</comment>
<accession>A0A645ESF3</accession>
<evidence type="ECO:0000313" key="2">
    <source>
        <dbReference type="EMBL" id="MPN03453.1"/>
    </source>
</evidence>
<dbReference type="Pfam" id="PF00359">
    <property type="entry name" value="PTS_EIIA_2"/>
    <property type="match status" value="1"/>
</dbReference>
<dbReference type="InterPro" id="IPR051541">
    <property type="entry name" value="PTS_SugarTrans_NitroReg"/>
</dbReference>
<protein>
    <submittedName>
        <fullName evidence="2">PTS system galactitol-specific EIIA component</fullName>
    </submittedName>
</protein>
<proteinExistence type="predicted"/>
<evidence type="ECO:0000259" key="1">
    <source>
        <dbReference type="PROSITE" id="PS51094"/>
    </source>
</evidence>
<reference evidence="2" key="1">
    <citation type="submission" date="2019-08" db="EMBL/GenBank/DDBJ databases">
        <authorList>
            <person name="Kucharzyk K."/>
            <person name="Murdoch R.W."/>
            <person name="Higgins S."/>
            <person name="Loffler F."/>
        </authorList>
    </citation>
    <scope>NUCLEOTIDE SEQUENCE</scope>
</reference>
<dbReference type="AlphaFoldDB" id="A0A645ESF3"/>
<gene>
    <name evidence="2" type="primary">gatA_33</name>
    <name evidence="2" type="ORF">SDC9_150683</name>
</gene>
<dbReference type="PROSITE" id="PS51094">
    <property type="entry name" value="PTS_EIIA_TYPE_2"/>
    <property type="match status" value="1"/>
</dbReference>